<keyword evidence="8" id="KW-0282">Flagellum</keyword>
<dbReference type="AlphaFoldDB" id="A0A6L5XW14"/>
<dbReference type="EMBL" id="VUMT01000004">
    <property type="protein sequence ID" value="MSS63020.1"/>
    <property type="molecule type" value="Genomic_DNA"/>
</dbReference>
<evidence type="ECO:0000256" key="5">
    <source>
        <dbReference type="ARBA" id="ARBA00024934"/>
    </source>
</evidence>
<comment type="subcellular location">
    <subcellularLocation>
        <location evidence="1 6">Bacterial flagellum basal body</location>
    </subcellularLocation>
</comment>
<organism evidence="8 9">
    <name type="scientific">Velocimicrobium porci</name>
    <dbReference type="NCBI Taxonomy" id="2606634"/>
    <lineage>
        <taxon>Bacteria</taxon>
        <taxon>Bacillati</taxon>
        <taxon>Bacillota</taxon>
        <taxon>Clostridia</taxon>
        <taxon>Lachnospirales</taxon>
        <taxon>Lachnospiraceae</taxon>
        <taxon>Velocimicrobium</taxon>
    </lineage>
</organism>
<dbReference type="NCBIfam" id="TIGR01396">
    <property type="entry name" value="FlgB"/>
    <property type="match status" value="1"/>
</dbReference>
<dbReference type="PANTHER" id="PTHR30435:SF19">
    <property type="entry name" value="FLAGELLAR BASAL-BODY ROD PROTEIN FLGG"/>
    <property type="match status" value="1"/>
</dbReference>
<evidence type="ECO:0000256" key="3">
    <source>
        <dbReference type="ARBA" id="ARBA00014376"/>
    </source>
</evidence>
<protein>
    <recommendedName>
        <fullName evidence="3 6">Flagellar basal body rod protein FlgB</fullName>
    </recommendedName>
</protein>
<evidence type="ECO:0000256" key="4">
    <source>
        <dbReference type="ARBA" id="ARBA00023143"/>
    </source>
</evidence>
<evidence type="ECO:0000259" key="7">
    <source>
        <dbReference type="Pfam" id="PF00460"/>
    </source>
</evidence>
<gene>
    <name evidence="8" type="primary">flgB</name>
    <name evidence="8" type="ORF">FYJ58_03900</name>
</gene>
<dbReference type="GO" id="GO:0030694">
    <property type="term" value="C:bacterial-type flagellum basal body, rod"/>
    <property type="evidence" value="ECO:0007669"/>
    <property type="project" value="InterPro"/>
</dbReference>
<dbReference type="PIRSF" id="PIRSF002889">
    <property type="entry name" value="Rod_FlgB"/>
    <property type="match status" value="1"/>
</dbReference>
<keyword evidence="9" id="KW-1185">Reference proteome</keyword>
<name>A0A6L5XW14_9FIRM</name>
<comment type="caution">
    <text evidence="8">The sequence shown here is derived from an EMBL/GenBank/DDBJ whole genome shotgun (WGS) entry which is preliminary data.</text>
</comment>
<keyword evidence="8" id="KW-0969">Cilium</keyword>
<keyword evidence="8" id="KW-0966">Cell projection</keyword>
<keyword evidence="4 6" id="KW-0975">Bacterial flagellum</keyword>
<comment type="similarity">
    <text evidence="2 6">Belongs to the flagella basal body rod proteins family.</text>
</comment>
<sequence length="128" mass="14334">MIGSGAYNYINVLDRAADAGWLRNEAISNNIANKDTPNYKRKDVNFESYLMSALTGDGSLDENVANLDLSTINGTTYTEYSNLSYRYDGNNVDISTETAELAKNQIRYNTLIDSINQEFSRIKAVLTR</sequence>
<evidence type="ECO:0000313" key="8">
    <source>
        <dbReference type="EMBL" id="MSS63020.1"/>
    </source>
</evidence>
<evidence type="ECO:0000256" key="2">
    <source>
        <dbReference type="ARBA" id="ARBA00009677"/>
    </source>
</evidence>
<dbReference type="InterPro" id="IPR019776">
    <property type="entry name" value="Flagellar_basal_body_rod_CS"/>
</dbReference>
<evidence type="ECO:0000313" key="9">
    <source>
        <dbReference type="Proteomes" id="UP000482209"/>
    </source>
</evidence>
<evidence type="ECO:0000256" key="1">
    <source>
        <dbReference type="ARBA" id="ARBA00004117"/>
    </source>
</evidence>
<comment type="function">
    <text evidence="5 6">Structural component of flagellum, the bacterial motility apparatus. Part of the rod structure of flagellar basal body.</text>
</comment>
<evidence type="ECO:0000256" key="6">
    <source>
        <dbReference type="PIRNR" id="PIRNR002889"/>
    </source>
</evidence>
<dbReference type="PANTHER" id="PTHR30435">
    <property type="entry name" value="FLAGELLAR PROTEIN"/>
    <property type="match status" value="1"/>
</dbReference>
<proteinExistence type="inferred from homology"/>
<reference evidence="8 9" key="1">
    <citation type="submission" date="2019-08" db="EMBL/GenBank/DDBJ databases">
        <title>In-depth cultivation of the pig gut microbiome towards novel bacterial diversity and tailored functional studies.</title>
        <authorList>
            <person name="Wylensek D."/>
            <person name="Hitch T.C.A."/>
            <person name="Clavel T."/>
        </authorList>
    </citation>
    <scope>NUCLEOTIDE SEQUENCE [LARGE SCALE GENOMIC DNA]</scope>
    <source>
        <strain evidence="8 9">WCA-693-APC-MOT-I</strain>
    </source>
</reference>
<dbReference type="InterPro" id="IPR001444">
    <property type="entry name" value="Flag_bb_rod_N"/>
</dbReference>
<accession>A0A6L5XW14</accession>
<dbReference type="GO" id="GO:0071978">
    <property type="term" value="P:bacterial-type flagellum-dependent swarming motility"/>
    <property type="evidence" value="ECO:0007669"/>
    <property type="project" value="TreeGrafter"/>
</dbReference>
<dbReference type="Proteomes" id="UP000482209">
    <property type="component" value="Unassembled WGS sequence"/>
</dbReference>
<dbReference type="InterPro" id="IPR006300">
    <property type="entry name" value="FlgB"/>
</dbReference>
<dbReference type="PROSITE" id="PS00588">
    <property type="entry name" value="FLAGELLA_BB_ROD"/>
    <property type="match status" value="1"/>
</dbReference>
<feature type="domain" description="Flagellar basal body rod protein N-terminal" evidence="7">
    <location>
        <begin position="25"/>
        <end position="40"/>
    </location>
</feature>
<comment type="subunit">
    <text evidence="6">The basal body constitutes a major portion of the flagellar organelle and consists of a number of rings mounted on a central rod.</text>
</comment>
<dbReference type="Pfam" id="PF00460">
    <property type="entry name" value="Flg_bb_rod"/>
    <property type="match status" value="1"/>
</dbReference>
<dbReference type="RefSeq" id="WP_154517520.1">
    <property type="nucleotide sequence ID" value="NZ_VUMT01000004.1"/>
</dbReference>